<evidence type="ECO:0000313" key="2">
    <source>
        <dbReference type="EMBL" id="TPX39058.1"/>
    </source>
</evidence>
<proteinExistence type="predicted"/>
<dbReference type="Proteomes" id="UP000320475">
    <property type="component" value="Unassembled WGS sequence"/>
</dbReference>
<feature type="compositionally biased region" description="Polar residues" evidence="1">
    <location>
        <begin position="121"/>
        <end position="131"/>
    </location>
</feature>
<evidence type="ECO:0000256" key="1">
    <source>
        <dbReference type="SAM" id="MobiDB-lite"/>
    </source>
</evidence>
<protein>
    <submittedName>
        <fullName evidence="2">Uncharacterized protein</fullName>
    </submittedName>
</protein>
<feature type="region of interest" description="Disordered" evidence="1">
    <location>
        <begin position="45"/>
        <end position="156"/>
    </location>
</feature>
<reference evidence="4 5" key="1">
    <citation type="journal article" date="2019" name="Sci. Rep.">
        <title>Comparative genomics of chytrid fungi reveal insights into the obligate biotrophic and pathogenic lifestyle of Synchytrium endobioticum.</title>
        <authorList>
            <person name="van de Vossenberg B.T.L.H."/>
            <person name="Warris S."/>
            <person name="Nguyen H.D.T."/>
            <person name="van Gent-Pelzer M.P.E."/>
            <person name="Joly D.L."/>
            <person name="van de Geest H.C."/>
            <person name="Bonants P.J.M."/>
            <person name="Smith D.S."/>
            <person name="Levesque C.A."/>
            <person name="van der Lee T.A.J."/>
        </authorList>
    </citation>
    <scope>NUCLEOTIDE SEQUENCE [LARGE SCALE GENOMIC DNA]</scope>
    <source>
        <strain evidence="2 5">LEV6574</strain>
        <strain evidence="3 4">MB42</strain>
    </source>
</reference>
<evidence type="ECO:0000313" key="4">
    <source>
        <dbReference type="Proteomes" id="UP000317494"/>
    </source>
</evidence>
<dbReference type="AlphaFoldDB" id="A0A507CHV1"/>
<name>A0A507CHV1_9FUNG</name>
<organism evidence="2 5">
    <name type="scientific">Synchytrium endobioticum</name>
    <dbReference type="NCBI Taxonomy" id="286115"/>
    <lineage>
        <taxon>Eukaryota</taxon>
        <taxon>Fungi</taxon>
        <taxon>Fungi incertae sedis</taxon>
        <taxon>Chytridiomycota</taxon>
        <taxon>Chytridiomycota incertae sedis</taxon>
        <taxon>Chytridiomycetes</taxon>
        <taxon>Synchytriales</taxon>
        <taxon>Synchytriaceae</taxon>
        <taxon>Synchytrium</taxon>
    </lineage>
</organism>
<feature type="compositionally biased region" description="Polar residues" evidence="1">
    <location>
        <begin position="142"/>
        <end position="153"/>
    </location>
</feature>
<dbReference type="Proteomes" id="UP000317494">
    <property type="component" value="Unassembled WGS sequence"/>
</dbReference>
<feature type="region of interest" description="Disordered" evidence="1">
    <location>
        <begin position="219"/>
        <end position="251"/>
    </location>
</feature>
<keyword evidence="4" id="KW-1185">Reference proteome</keyword>
<dbReference type="EMBL" id="QEAN01000043">
    <property type="protein sequence ID" value="TPX52154.1"/>
    <property type="molecule type" value="Genomic_DNA"/>
</dbReference>
<feature type="region of interest" description="Disordered" evidence="1">
    <location>
        <begin position="168"/>
        <end position="195"/>
    </location>
</feature>
<feature type="compositionally biased region" description="Low complexity" evidence="1">
    <location>
        <begin position="100"/>
        <end position="113"/>
    </location>
</feature>
<dbReference type="VEuPathDB" id="FungiDB:SeMB42_g01626"/>
<sequence>MSTSRRKRDRSLATTAAVLPSGGHDESSTTCFASIWDFPFDYHSKSTHRQASNSGSRHFNIRTNRSTKRSNPPSTPPPVQQALSTSSTTPTPTPPPPSPTASSPLSSVSCFSDSSDDMNNDPISSGGSLATQDKDIQKRRNSSGNSHDYNDQGNPRKRLLFERQNPAKCVHDSNHTITKQTSTKSSALKTSQKHKGVKTVRFTKSTLLRSLSAGNVPLTTSDSLITHPDPLSQDEGAHDSAAGSSNNENVDAKSEVAQGWDIAHSPRILGVGAPFPGKRTLATNPKAMDFDAFFDTWL</sequence>
<feature type="compositionally biased region" description="Polar residues" evidence="1">
    <location>
        <begin position="49"/>
        <end position="72"/>
    </location>
</feature>
<dbReference type="EMBL" id="QEAM01000527">
    <property type="protein sequence ID" value="TPX39058.1"/>
    <property type="molecule type" value="Genomic_DNA"/>
</dbReference>
<feature type="compositionally biased region" description="Polar residues" evidence="1">
    <location>
        <begin position="175"/>
        <end position="190"/>
    </location>
</feature>
<accession>A0A507CHV1</accession>
<feature type="region of interest" description="Disordered" evidence="1">
    <location>
        <begin position="1"/>
        <end position="28"/>
    </location>
</feature>
<evidence type="ECO:0000313" key="5">
    <source>
        <dbReference type="Proteomes" id="UP000320475"/>
    </source>
</evidence>
<comment type="caution">
    <text evidence="2">The sequence shown here is derived from an EMBL/GenBank/DDBJ whole genome shotgun (WGS) entry which is preliminary data.</text>
</comment>
<gene>
    <name evidence="2" type="ORF">SeLEV6574_g07441</name>
    <name evidence="3" type="ORF">SeMB42_g01626</name>
</gene>
<evidence type="ECO:0000313" key="3">
    <source>
        <dbReference type="EMBL" id="TPX52154.1"/>
    </source>
</evidence>